<dbReference type="Pfam" id="PF15477">
    <property type="entry name" value="SMAP"/>
    <property type="match status" value="1"/>
</dbReference>
<evidence type="ECO:0000256" key="2">
    <source>
        <dbReference type="ARBA" id="ARBA00016161"/>
    </source>
</evidence>
<dbReference type="PANTHER" id="PTHR22175">
    <property type="entry name" value="SMALL ACIDIC PROTEIN-RELATED"/>
    <property type="match status" value="1"/>
</dbReference>
<feature type="region of interest" description="Disordered" evidence="3">
    <location>
        <begin position="1"/>
        <end position="52"/>
    </location>
</feature>
<dbReference type="InterPro" id="IPR028124">
    <property type="entry name" value="SMAP_dom"/>
</dbReference>
<comment type="similarity">
    <text evidence="1">Belongs to the SMAP family.</text>
</comment>
<evidence type="ECO:0000256" key="1">
    <source>
        <dbReference type="ARBA" id="ARBA00006502"/>
    </source>
</evidence>
<reference evidence="5" key="1">
    <citation type="submission" date="2018-11" db="EMBL/GenBank/DDBJ databases">
        <authorList>
            <consortium name="Pathogen Informatics"/>
        </authorList>
    </citation>
    <scope>NUCLEOTIDE SEQUENCE</scope>
</reference>
<evidence type="ECO:0000313" key="5">
    <source>
        <dbReference type="EMBL" id="VEL35334.1"/>
    </source>
</evidence>
<evidence type="ECO:0000259" key="4">
    <source>
        <dbReference type="Pfam" id="PF15477"/>
    </source>
</evidence>
<dbReference type="InterPro" id="IPR026714">
    <property type="entry name" value="SMAP"/>
</dbReference>
<dbReference type="OrthoDB" id="10066125at2759"/>
<keyword evidence="6" id="KW-1185">Reference proteome</keyword>
<organism evidence="5 6">
    <name type="scientific">Protopolystoma xenopodis</name>
    <dbReference type="NCBI Taxonomy" id="117903"/>
    <lineage>
        <taxon>Eukaryota</taxon>
        <taxon>Metazoa</taxon>
        <taxon>Spiralia</taxon>
        <taxon>Lophotrochozoa</taxon>
        <taxon>Platyhelminthes</taxon>
        <taxon>Monogenea</taxon>
        <taxon>Polyopisthocotylea</taxon>
        <taxon>Polystomatidea</taxon>
        <taxon>Polystomatidae</taxon>
        <taxon>Protopolystoma</taxon>
    </lineage>
</organism>
<comment type="caution">
    <text evidence="5">The sequence shown here is derived from an EMBL/GenBank/DDBJ whole genome shotgun (WGS) entry which is preliminary data.</text>
</comment>
<name>A0A3S5B6P5_9PLAT</name>
<dbReference type="EMBL" id="CAAALY010249589">
    <property type="protein sequence ID" value="VEL35334.1"/>
    <property type="molecule type" value="Genomic_DNA"/>
</dbReference>
<protein>
    <recommendedName>
        <fullName evidence="2">Small acidic protein</fullName>
    </recommendedName>
</protein>
<gene>
    <name evidence="5" type="ORF">PXEA_LOCUS28774</name>
</gene>
<sequence>MRSDKIKSYSTKVIRKHSKSRLGNEDQMKKNRKHPHEISGTHSANSWEEADLGSNERKEKFLRLMGASSKREHKGKIVIGEYERNARATANTEIIIQNLEEQFKGGLKHAAYERKHCGLVPYIEFIL</sequence>
<accession>A0A3S5B6P5</accession>
<dbReference type="PANTHER" id="PTHR22175:SF0">
    <property type="entry name" value="SMALL ACIDIC PROTEIN"/>
    <property type="match status" value="1"/>
</dbReference>
<proteinExistence type="inferred from homology"/>
<evidence type="ECO:0000256" key="3">
    <source>
        <dbReference type="SAM" id="MobiDB-lite"/>
    </source>
</evidence>
<feature type="domain" description="Small acidic protein-like" evidence="4">
    <location>
        <begin position="47"/>
        <end position="119"/>
    </location>
</feature>
<evidence type="ECO:0000313" key="6">
    <source>
        <dbReference type="Proteomes" id="UP000784294"/>
    </source>
</evidence>
<dbReference type="AlphaFoldDB" id="A0A3S5B6P5"/>
<dbReference type="Proteomes" id="UP000784294">
    <property type="component" value="Unassembled WGS sequence"/>
</dbReference>